<reference evidence="2" key="1">
    <citation type="journal article" date="2021" name="J Fungi (Basel)">
        <title>Virulence traits and population genomics of the black yeast Aureobasidium melanogenum.</title>
        <authorList>
            <person name="Cernosa A."/>
            <person name="Sun X."/>
            <person name="Gostincar C."/>
            <person name="Fang C."/>
            <person name="Gunde-Cimerman N."/>
            <person name="Song Z."/>
        </authorList>
    </citation>
    <scope>NUCLEOTIDE SEQUENCE</scope>
    <source>
        <strain evidence="2">EXF-8016</strain>
    </source>
</reference>
<proteinExistence type="predicted"/>
<feature type="compositionally biased region" description="Basic and acidic residues" evidence="1">
    <location>
        <begin position="573"/>
        <end position="590"/>
    </location>
</feature>
<accession>A0A9P8K7I4</accession>
<feature type="region of interest" description="Disordered" evidence="1">
    <location>
        <begin position="573"/>
        <end position="619"/>
    </location>
</feature>
<reference evidence="2" key="2">
    <citation type="submission" date="2021-08" db="EMBL/GenBank/DDBJ databases">
        <authorList>
            <person name="Gostincar C."/>
            <person name="Sun X."/>
            <person name="Song Z."/>
            <person name="Gunde-Cimerman N."/>
        </authorList>
    </citation>
    <scope>NUCLEOTIDE SEQUENCE</scope>
    <source>
        <strain evidence="2">EXF-8016</strain>
    </source>
</reference>
<evidence type="ECO:0000256" key="1">
    <source>
        <dbReference type="SAM" id="MobiDB-lite"/>
    </source>
</evidence>
<feature type="compositionally biased region" description="Polar residues" evidence="1">
    <location>
        <begin position="336"/>
        <end position="345"/>
    </location>
</feature>
<name>A0A9P8K7I4_AURME</name>
<dbReference type="AlphaFoldDB" id="A0A9P8K7I4"/>
<organism evidence="2 3">
    <name type="scientific">Aureobasidium melanogenum</name>
    <name type="common">Aureobasidium pullulans var. melanogenum</name>
    <dbReference type="NCBI Taxonomy" id="46634"/>
    <lineage>
        <taxon>Eukaryota</taxon>
        <taxon>Fungi</taxon>
        <taxon>Dikarya</taxon>
        <taxon>Ascomycota</taxon>
        <taxon>Pezizomycotina</taxon>
        <taxon>Dothideomycetes</taxon>
        <taxon>Dothideomycetidae</taxon>
        <taxon>Dothideales</taxon>
        <taxon>Saccotheciaceae</taxon>
        <taxon>Aureobasidium</taxon>
    </lineage>
</organism>
<feature type="compositionally biased region" description="Polar residues" evidence="1">
    <location>
        <begin position="375"/>
        <end position="385"/>
    </location>
</feature>
<dbReference type="Proteomes" id="UP000767238">
    <property type="component" value="Unassembled WGS sequence"/>
</dbReference>
<sequence length="619" mass="69435">MGHLSTSLALLTSVLSPFPPFYLDAQPQFASLSVNMTDHEEMVNMAEAMAQESIQKIELQAELKFAKRVAAISAAIIEKIEKHTTIHNGKFEILDGLITSTAIDAGEDTLGAGGEITSVLIMAHTINDDNVNFLKQTLTDLKNKLPGEAYVHKINTELSAIAERERAIDKLFEESEDEETIKDEETTKDEEIKNEKKVNAIKYTAEQSFGSHQKIQPVNAEHANKKTKDNSETNKHWKCEISTANFDTSTLFEHSQPTQAEIRSPANTISIISSVAWVSFAVKYQHKDGKGVERIFEDLTNDSDSELPPVQPKNSQPPRSMEKLSKQPIFARTRSEGSSGQNKRQPSVRPPFVRQDSMPSLLDSDDELNEVHMSGYSSPVRSSANDGKHTTKTPQPVPLPIASQKPAVNQAKALPSNDDDFPRDFSVQLSTQIHDYIAEAVGDVDDRVHRIFKDIALKTSLYILENVPCHNSLLSAVNSQIDTNERNARTVNRSLEEVLDAHDSADTGLTPKATDHCKLLDKQERERQKALEGMLDNFEQRQRDKAEVMEAIGAMRRDLREERDDCNRKEVKEIRKLGGERTKEKSKGDGGDDTIEDQESRKRKRDIETEEHIDVDMLM</sequence>
<protein>
    <submittedName>
        <fullName evidence="2">Uncharacterized protein</fullName>
    </submittedName>
</protein>
<dbReference type="OrthoDB" id="3870776at2759"/>
<evidence type="ECO:0000313" key="2">
    <source>
        <dbReference type="EMBL" id="KAH0222790.1"/>
    </source>
</evidence>
<comment type="caution">
    <text evidence="2">The sequence shown here is derived from an EMBL/GenBank/DDBJ whole genome shotgun (WGS) entry which is preliminary data.</text>
</comment>
<gene>
    <name evidence="2" type="ORF">KCV03_g4570</name>
</gene>
<feature type="compositionally biased region" description="Basic and acidic residues" evidence="1">
    <location>
        <begin position="605"/>
        <end position="619"/>
    </location>
</feature>
<evidence type="ECO:0000313" key="3">
    <source>
        <dbReference type="Proteomes" id="UP000767238"/>
    </source>
</evidence>
<feature type="non-terminal residue" evidence="2">
    <location>
        <position position="619"/>
    </location>
</feature>
<dbReference type="EMBL" id="JAHFYH010000027">
    <property type="protein sequence ID" value="KAH0222790.1"/>
    <property type="molecule type" value="Genomic_DNA"/>
</dbReference>
<feature type="region of interest" description="Disordered" evidence="1">
    <location>
        <begin position="299"/>
        <end position="402"/>
    </location>
</feature>